<dbReference type="HOGENOM" id="CLU_2024849_0_0_5"/>
<dbReference type="OrthoDB" id="271821at2"/>
<evidence type="ECO:0000313" key="1">
    <source>
        <dbReference type="EMBL" id="AIC30062.1"/>
    </source>
</evidence>
<proteinExistence type="predicted"/>
<dbReference type="RefSeq" id="WP_040140607.1">
    <property type="nucleotide sequence ID" value="NZ_CP006988.1"/>
</dbReference>
<accession>A0A060I896</accession>
<dbReference type="KEGG" id="rei:IE4771_PB00336"/>
<name>A0A060I896_RHIET</name>
<evidence type="ECO:0000313" key="2">
    <source>
        <dbReference type="Proteomes" id="UP000027180"/>
    </source>
</evidence>
<organism evidence="1 2">
    <name type="scientific">Rhizobium etli bv. mimosae str. IE4771</name>
    <dbReference type="NCBI Taxonomy" id="1432050"/>
    <lineage>
        <taxon>Bacteria</taxon>
        <taxon>Pseudomonadati</taxon>
        <taxon>Pseudomonadota</taxon>
        <taxon>Alphaproteobacteria</taxon>
        <taxon>Hyphomicrobiales</taxon>
        <taxon>Rhizobiaceae</taxon>
        <taxon>Rhizobium/Agrobacterium group</taxon>
        <taxon>Rhizobium</taxon>
    </lineage>
</organism>
<dbReference type="AlphaFoldDB" id="A0A060I896"/>
<dbReference type="EMBL" id="CP006988">
    <property type="protein sequence ID" value="AIC30062.1"/>
    <property type="molecule type" value="Genomic_DNA"/>
</dbReference>
<reference evidence="1 2" key="1">
    <citation type="submission" date="2013-12" db="EMBL/GenBank/DDBJ databases">
        <title>Complete genome sequence of Rhizobium etli bv. mimosae IE4771.</title>
        <authorList>
            <person name="Bustos P."/>
            <person name="Santamaria R.I."/>
            <person name="Lozano L."/>
            <person name="Ormeno-Orrillo E."/>
            <person name="Rogel M.A."/>
            <person name="Romero D."/>
            <person name="Cevallos M.A."/>
            <person name="Martinez-Romero E."/>
            <person name="Gonzalez V."/>
        </authorList>
    </citation>
    <scope>NUCLEOTIDE SEQUENCE [LARGE SCALE GENOMIC DNA]</scope>
    <source>
        <strain evidence="1 2">IE4771</strain>
        <plasmid evidence="2">Plasmid pRetIE4771b</plasmid>
    </source>
</reference>
<gene>
    <name evidence="1" type="ORF">IE4771_PB00336</name>
</gene>
<keyword evidence="1" id="KW-0614">Plasmid</keyword>
<dbReference type="Proteomes" id="UP000027180">
    <property type="component" value="Plasmid pRetIE4771b"/>
</dbReference>
<sequence length="122" mass="13868">MSRNRFKCTEKTCKAALQLSREIGVLYKTAWLLLMKLREIAWRREEMVLDGEVESMIGCALQSNPTLCDHRSRSNLTRPSGDLGHFAELCSARSDEATFMCGMLMDIAGDRSSIYAQSLRMR</sequence>
<protein>
    <submittedName>
        <fullName evidence="1">Uncharacterized protein</fullName>
    </submittedName>
</protein>
<geneLocation type="plasmid" evidence="1 2">
    <name>pRetIE4771b</name>
</geneLocation>